<reference evidence="5 6" key="1">
    <citation type="submission" date="2008-03" db="EMBL/GenBank/DDBJ databases">
        <title>Complete sequence of Leptothrix cholodnii SP-6.</title>
        <authorList>
            <consortium name="US DOE Joint Genome Institute"/>
            <person name="Copeland A."/>
            <person name="Lucas S."/>
            <person name="Lapidus A."/>
            <person name="Glavina del Rio T."/>
            <person name="Dalin E."/>
            <person name="Tice H."/>
            <person name="Bruce D."/>
            <person name="Goodwin L."/>
            <person name="Pitluck S."/>
            <person name="Chertkov O."/>
            <person name="Brettin T."/>
            <person name="Detter J.C."/>
            <person name="Han C."/>
            <person name="Kuske C.R."/>
            <person name="Schmutz J."/>
            <person name="Larimer F."/>
            <person name="Land M."/>
            <person name="Hauser L."/>
            <person name="Kyrpides N."/>
            <person name="Lykidis A."/>
            <person name="Emerson D."/>
            <person name="Richardson P."/>
        </authorList>
    </citation>
    <scope>NUCLEOTIDE SEQUENCE [LARGE SCALE GENOMIC DNA]</scope>
    <source>
        <strain evidence="6">ATCC 51168 / LMG 8142 / SP-6</strain>
    </source>
</reference>
<dbReference type="HOGENOM" id="CLU_056435_5_2_4"/>
<feature type="domain" description="Methyltransferase" evidence="4">
    <location>
        <begin position="35"/>
        <end position="112"/>
    </location>
</feature>
<evidence type="ECO:0000256" key="2">
    <source>
        <dbReference type="ARBA" id="ARBA00022679"/>
    </source>
</evidence>
<dbReference type="InterPro" id="IPR029063">
    <property type="entry name" value="SAM-dependent_MTases_sf"/>
</dbReference>
<dbReference type="Proteomes" id="UP000001693">
    <property type="component" value="Chromosome"/>
</dbReference>
<organism evidence="5 6">
    <name type="scientific">Leptothrix cholodnii (strain ATCC 51168 / LMG 8142 / SP-6)</name>
    <name type="common">Leptothrix discophora (strain SP-6)</name>
    <dbReference type="NCBI Taxonomy" id="395495"/>
    <lineage>
        <taxon>Bacteria</taxon>
        <taxon>Pseudomonadati</taxon>
        <taxon>Pseudomonadota</taxon>
        <taxon>Betaproteobacteria</taxon>
        <taxon>Burkholderiales</taxon>
        <taxon>Sphaerotilaceae</taxon>
        <taxon>Leptothrix</taxon>
    </lineage>
</organism>
<name>B1Y7E9_LEPCP</name>
<keyword evidence="6" id="KW-1185">Reference proteome</keyword>
<dbReference type="PANTHER" id="PTHR43464">
    <property type="entry name" value="METHYLTRANSFERASE"/>
    <property type="match status" value="1"/>
</dbReference>
<dbReference type="eggNOG" id="COG4976">
    <property type="taxonomic scope" value="Bacteria"/>
</dbReference>
<dbReference type="PANTHER" id="PTHR43464:SF19">
    <property type="entry name" value="UBIQUINONE BIOSYNTHESIS O-METHYLTRANSFERASE, MITOCHONDRIAL"/>
    <property type="match status" value="1"/>
</dbReference>
<dbReference type="SUPFAM" id="SSF53335">
    <property type="entry name" value="S-adenosyl-L-methionine-dependent methyltransferases"/>
    <property type="match status" value="1"/>
</dbReference>
<dbReference type="Pfam" id="PF13649">
    <property type="entry name" value="Methyltransf_25"/>
    <property type="match status" value="1"/>
</dbReference>
<evidence type="ECO:0000313" key="5">
    <source>
        <dbReference type="EMBL" id="ACB34904.1"/>
    </source>
</evidence>
<dbReference type="KEGG" id="lch:Lcho_2639"/>
<keyword evidence="3" id="KW-0949">S-adenosyl-L-methionine</keyword>
<dbReference type="EMBL" id="CP001013">
    <property type="protein sequence ID" value="ACB34904.1"/>
    <property type="molecule type" value="Genomic_DNA"/>
</dbReference>
<dbReference type="GO" id="GO:0032259">
    <property type="term" value="P:methylation"/>
    <property type="evidence" value="ECO:0007669"/>
    <property type="project" value="UniProtKB-KW"/>
</dbReference>
<evidence type="ECO:0000256" key="1">
    <source>
        <dbReference type="ARBA" id="ARBA00022603"/>
    </source>
</evidence>
<evidence type="ECO:0000259" key="4">
    <source>
        <dbReference type="Pfam" id="PF13649"/>
    </source>
</evidence>
<proteinExistence type="predicted"/>
<accession>B1Y7E9</accession>
<dbReference type="STRING" id="395495.Lcho_2639"/>
<dbReference type="AlphaFoldDB" id="B1Y7E9"/>
<dbReference type="RefSeq" id="WP_012347660.1">
    <property type="nucleotide sequence ID" value="NC_010524.1"/>
</dbReference>
<dbReference type="CDD" id="cd02440">
    <property type="entry name" value="AdoMet_MTases"/>
    <property type="match status" value="1"/>
</dbReference>
<protein>
    <submittedName>
        <fullName evidence="5">Methyltransferase type 11</fullName>
    </submittedName>
</protein>
<dbReference type="Gene3D" id="3.40.50.150">
    <property type="entry name" value="Vaccinia Virus protein VP39"/>
    <property type="match status" value="1"/>
</dbReference>
<evidence type="ECO:0000313" key="6">
    <source>
        <dbReference type="Proteomes" id="UP000001693"/>
    </source>
</evidence>
<gene>
    <name evidence="5" type="ordered locus">Lcho_2639</name>
</gene>
<sequence length="195" mass="20961">MIPISPSAPGAHGSSTPPSDWVVRFSADLAPGARVLDLACGGGRHVRMLAARGHHVTAVDRDAQALAGLSGIAAVTVVADIEASPWPLPDQRFDLVVVTNYLWRPLLAQIVASVDAGGWLVYETFAIGHQRYGRPSNPDFLLRPGELLDAVHGQLRVAAYEEGLLDGPPRWVQRIAARREPDMPLHSHSPARTPV</sequence>
<dbReference type="GO" id="GO:0008168">
    <property type="term" value="F:methyltransferase activity"/>
    <property type="evidence" value="ECO:0007669"/>
    <property type="project" value="UniProtKB-KW"/>
</dbReference>
<dbReference type="OrthoDB" id="9804312at2"/>
<evidence type="ECO:0000256" key="3">
    <source>
        <dbReference type="ARBA" id="ARBA00022691"/>
    </source>
</evidence>
<keyword evidence="1 5" id="KW-0489">Methyltransferase</keyword>
<dbReference type="InterPro" id="IPR041698">
    <property type="entry name" value="Methyltransf_25"/>
</dbReference>
<keyword evidence="2 5" id="KW-0808">Transferase</keyword>